<proteinExistence type="predicted"/>
<accession>A0ABN9XPV4</accession>
<name>A0ABN9XPV4_9DINO</name>
<organism evidence="1 2">
    <name type="scientific">Prorocentrum cordatum</name>
    <dbReference type="NCBI Taxonomy" id="2364126"/>
    <lineage>
        <taxon>Eukaryota</taxon>
        <taxon>Sar</taxon>
        <taxon>Alveolata</taxon>
        <taxon>Dinophyceae</taxon>
        <taxon>Prorocentrales</taxon>
        <taxon>Prorocentraceae</taxon>
        <taxon>Prorocentrum</taxon>
    </lineage>
</organism>
<reference evidence="1" key="1">
    <citation type="submission" date="2023-10" db="EMBL/GenBank/DDBJ databases">
        <authorList>
            <person name="Chen Y."/>
            <person name="Shah S."/>
            <person name="Dougan E. K."/>
            <person name="Thang M."/>
            <person name="Chan C."/>
        </authorList>
    </citation>
    <scope>NUCLEOTIDE SEQUENCE [LARGE SCALE GENOMIC DNA]</scope>
</reference>
<gene>
    <name evidence="1" type="ORF">PCOR1329_LOCUS78628</name>
</gene>
<keyword evidence="2" id="KW-1185">Reference proteome</keyword>
<evidence type="ECO:0000313" key="2">
    <source>
        <dbReference type="Proteomes" id="UP001189429"/>
    </source>
</evidence>
<dbReference type="EMBL" id="CAUYUJ010020982">
    <property type="protein sequence ID" value="CAK0901795.1"/>
    <property type="molecule type" value="Genomic_DNA"/>
</dbReference>
<sequence length="105" mass="12358">MFSSRNLDLWFPLVRPACGRHQIFRPWRRVGIEKAESITGSTTNEKKFNIEGGKEGYLPGDMDVEEALEEEEEEEDKKYTMRWMMEIMACIRKDMQDAMNYAEKG</sequence>
<evidence type="ECO:0000313" key="1">
    <source>
        <dbReference type="EMBL" id="CAK0901795.1"/>
    </source>
</evidence>
<protein>
    <submittedName>
        <fullName evidence="1">Uncharacterized protein</fullName>
    </submittedName>
</protein>
<comment type="caution">
    <text evidence="1">The sequence shown here is derived from an EMBL/GenBank/DDBJ whole genome shotgun (WGS) entry which is preliminary data.</text>
</comment>
<dbReference type="Proteomes" id="UP001189429">
    <property type="component" value="Unassembled WGS sequence"/>
</dbReference>